<evidence type="ECO:0000313" key="2">
    <source>
        <dbReference type="EMBL" id="KAK9092662.1"/>
    </source>
</evidence>
<comment type="caution">
    <text evidence="2">The sequence shown here is derived from an EMBL/GenBank/DDBJ whole genome shotgun (WGS) entry which is preliminary data.</text>
</comment>
<reference evidence="2 3" key="1">
    <citation type="submission" date="2024-01" db="EMBL/GenBank/DDBJ databases">
        <title>Genome assemblies of Stephania.</title>
        <authorList>
            <person name="Yang L."/>
        </authorList>
    </citation>
    <scope>NUCLEOTIDE SEQUENCE [LARGE SCALE GENOMIC DNA]</scope>
    <source>
        <strain evidence="2">YNDBR</strain>
        <tissue evidence="2">Leaf</tissue>
    </source>
</reference>
<dbReference type="AlphaFoldDB" id="A0AAP0EJ65"/>
<gene>
    <name evidence="2" type="ORF">Syun_027573</name>
</gene>
<keyword evidence="3" id="KW-1185">Reference proteome</keyword>
<dbReference type="InterPro" id="IPR000477">
    <property type="entry name" value="RT_dom"/>
</dbReference>
<protein>
    <recommendedName>
        <fullName evidence="1">Reverse transcriptase domain-containing protein</fullName>
    </recommendedName>
</protein>
<dbReference type="PANTHER" id="PTHR33116">
    <property type="entry name" value="REVERSE TRANSCRIPTASE ZINC-BINDING DOMAIN-CONTAINING PROTEIN-RELATED-RELATED"/>
    <property type="match status" value="1"/>
</dbReference>
<proteinExistence type="predicted"/>
<dbReference type="EMBL" id="JBBNAF010000012">
    <property type="protein sequence ID" value="KAK9092662.1"/>
    <property type="molecule type" value="Genomic_DNA"/>
</dbReference>
<evidence type="ECO:0000313" key="3">
    <source>
        <dbReference type="Proteomes" id="UP001420932"/>
    </source>
</evidence>
<dbReference type="Pfam" id="PF00078">
    <property type="entry name" value="RVT_1"/>
    <property type="match status" value="1"/>
</dbReference>
<sequence length="188" mass="21313">MERLSQAISQAWISHKFGNETCISHLFFADDLILFAEASEEQAEVISSILLSFCSHSGQKISDSKSHIFFSPNTDAVLADKIATKLNFTITQDLGRYLGVPLIHGRVVHTTYTDLEKRVQNRVLKWNPSRISLSFRSTLCKTSLSTIPLYTMQSTLLPKGTCKDIDKLFRRFLWGSRPCLELVNDRNS</sequence>
<dbReference type="Proteomes" id="UP001420932">
    <property type="component" value="Unassembled WGS sequence"/>
</dbReference>
<evidence type="ECO:0000259" key="1">
    <source>
        <dbReference type="Pfam" id="PF00078"/>
    </source>
</evidence>
<name>A0AAP0EJ65_9MAGN</name>
<organism evidence="2 3">
    <name type="scientific">Stephania yunnanensis</name>
    <dbReference type="NCBI Taxonomy" id="152371"/>
    <lineage>
        <taxon>Eukaryota</taxon>
        <taxon>Viridiplantae</taxon>
        <taxon>Streptophyta</taxon>
        <taxon>Embryophyta</taxon>
        <taxon>Tracheophyta</taxon>
        <taxon>Spermatophyta</taxon>
        <taxon>Magnoliopsida</taxon>
        <taxon>Ranunculales</taxon>
        <taxon>Menispermaceae</taxon>
        <taxon>Menispermoideae</taxon>
        <taxon>Cissampelideae</taxon>
        <taxon>Stephania</taxon>
    </lineage>
</organism>
<dbReference type="PANTHER" id="PTHR33116:SF70">
    <property type="entry name" value="NON-LTR RETROELEMENT REVERSE TRANSCRIPTASE-LIKE PROTEIN"/>
    <property type="match status" value="1"/>
</dbReference>
<feature type="domain" description="Reverse transcriptase" evidence="1">
    <location>
        <begin position="2"/>
        <end position="101"/>
    </location>
</feature>
<accession>A0AAP0EJ65</accession>